<protein>
    <submittedName>
        <fullName evidence="1">Uncharacterized protein</fullName>
    </submittedName>
</protein>
<dbReference type="EMBL" id="JAEDXU010000008">
    <property type="protein sequence ID" value="MBP1047602.1"/>
    <property type="molecule type" value="Genomic_DNA"/>
</dbReference>
<name>A0ABS4CNN7_9ENTE</name>
<reference evidence="1 2" key="1">
    <citation type="submission" date="2020-12" db="EMBL/GenBank/DDBJ databases">
        <title>Vagococcus allomyrinae sp. nov. and Enterococcus lavae sp. nov., isolated from the larvae of Allomyrina dichotoma.</title>
        <authorList>
            <person name="Lee S.D."/>
        </authorList>
    </citation>
    <scope>NUCLEOTIDE SEQUENCE [LARGE SCALE GENOMIC DNA]</scope>
    <source>
        <strain evidence="1 2">BWM-S5</strain>
    </source>
</reference>
<evidence type="ECO:0000313" key="1">
    <source>
        <dbReference type="EMBL" id="MBP1047602.1"/>
    </source>
</evidence>
<gene>
    <name evidence="1" type="ORF">I6N96_15045</name>
</gene>
<evidence type="ECO:0000313" key="2">
    <source>
        <dbReference type="Proteomes" id="UP000673375"/>
    </source>
</evidence>
<organism evidence="1 2">
    <name type="scientific">Enterococcus larvae</name>
    <dbReference type="NCBI Taxonomy" id="2794352"/>
    <lineage>
        <taxon>Bacteria</taxon>
        <taxon>Bacillati</taxon>
        <taxon>Bacillota</taxon>
        <taxon>Bacilli</taxon>
        <taxon>Lactobacillales</taxon>
        <taxon>Enterococcaceae</taxon>
        <taxon>Enterococcus</taxon>
    </lineage>
</organism>
<dbReference type="Proteomes" id="UP000673375">
    <property type="component" value="Unassembled WGS sequence"/>
</dbReference>
<proteinExistence type="predicted"/>
<sequence>MNNRKRIFDQWVQTASCVPEHVKELSALSCPSCSAPALDYHYCGDRETSIGYGLFWCNACKNGLHLSRLKILDTVPEGKISYFDELEGAEDTSTCVPDFKHVTF</sequence>
<comment type="caution">
    <text evidence="1">The sequence shown here is derived from an EMBL/GenBank/DDBJ whole genome shotgun (WGS) entry which is preliminary data.</text>
</comment>
<dbReference type="RefSeq" id="WP_209558378.1">
    <property type="nucleotide sequence ID" value="NZ_JAEDXU010000008.1"/>
</dbReference>
<accession>A0ABS4CNN7</accession>
<keyword evidence="2" id="KW-1185">Reference proteome</keyword>